<name>A0ABR3FSB1_9AGAR</name>
<feature type="compositionally biased region" description="Acidic residues" evidence="1">
    <location>
        <begin position="183"/>
        <end position="202"/>
    </location>
</feature>
<feature type="compositionally biased region" description="Low complexity" evidence="1">
    <location>
        <begin position="203"/>
        <end position="227"/>
    </location>
</feature>
<accession>A0ABR3FSB1</accession>
<dbReference type="EMBL" id="JBAHYK010000104">
    <property type="protein sequence ID" value="KAL0578347.1"/>
    <property type="molecule type" value="Genomic_DNA"/>
</dbReference>
<feature type="region of interest" description="Disordered" evidence="1">
    <location>
        <begin position="183"/>
        <end position="388"/>
    </location>
</feature>
<evidence type="ECO:0000256" key="1">
    <source>
        <dbReference type="SAM" id="MobiDB-lite"/>
    </source>
</evidence>
<reference evidence="2 3" key="1">
    <citation type="submission" date="2024-02" db="EMBL/GenBank/DDBJ databases">
        <title>A draft genome for the cacao thread blight pathogen Marasmius crinis-equi.</title>
        <authorList>
            <person name="Cohen S.P."/>
            <person name="Baruah I.K."/>
            <person name="Amoako-Attah I."/>
            <person name="Bukari Y."/>
            <person name="Meinhardt L.W."/>
            <person name="Bailey B.A."/>
        </authorList>
    </citation>
    <scope>NUCLEOTIDE SEQUENCE [LARGE SCALE GENOMIC DNA]</scope>
    <source>
        <strain evidence="2 3">GH-76</strain>
    </source>
</reference>
<comment type="caution">
    <text evidence="2">The sequence shown here is derived from an EMBL/GenBank/DDBJ whole genome shotgun (WGS) entry which is preliminary data.</text>
</comment>
<keyword evidence="3" id="KW-1185">Reference proteome</keyword>
<gene>
    <name evidence="2" type="ORF">V5O48_003661</name>
</gene>
<dbReference type="Proteomes" id="UP001465976">
    <property type="component" value="Unassembled WGS sequence"/>
</dbReference>
<proteinExistence type="predicted"/>
<feature type="compositionally biased region" description="Low complexity" evidence="1">
    <location>
        <begin position="314"/>
        <end position="332"/>
    </location>
</feature>
<evidence type="ECO:0000313" key="3">
    <source>
        <dbReference type="Proteomes" id="UP001465976"/>
    </source>
</evidence>
<sequence>MSRTARPTKLPQLEPLNRGSRVVYDADYFRDSEDKSPEYLEPLGGGYGTFKLNSHSKSSTELPKKFFPRSSPQNALFRLNLDTARTDGKSRSSLEAGLAERPRTTRRQALNTSMSCPHLNKAVETVRSVRLPNIAVPCTQLVRSLVKNTRPPGSALAKGKEPHFEIVTPAAFNLTFEGIAENDEESEHGDEGDVGDGGDDSSDGGSVLLIERGPSPSLESRSRSGSPNPSPTSPGPVEDHDDDASSLFITQTPLPNPHPRVVSTSSKTLTQNESTTTTLTQVVEVPVVRNPPPRSASLPTQRMTKATPVPLQISTTPVTPTYPASAPPTSVSRSVKPPLSPPTAQKTQRKPRPLPTPPAYQQPRARSQTAPLPVRPNVDRDLPPIPAS</sequence>
<protein>
    <submittedName>
        <fullName evidence="2">Uncharacterized protein</fullName>
    </submittedName>
</protein>
<feature type="compositionally biased region" description="Low complexity" evidence="1">
    <location>
        <begin position="268"/>
        <end position="288"/>
    </location>
</feature>
<evidence type="ECO:0000313" key="2">
    <source>
        <dbReference type="EMBL" id="KAL0578347.1"/>
    </source>
</evidence>
<organism evidence="2 3">
    <name type="scientific">Marasmius crinis-equi</name>
    <dbReference type="NCBI Taxonomy" id="585013"/>
    <lineage>
        <taxon>Eukaryota</taxon>
        <taxon>Fungi</taxon>
        <taxon>Dikarya</taxon>
        <taxon>Basidiomycota</taxon>
        <taxon>Agaricomycotina</taxon>
        <taxon>Agaricomycetes</taxon>
        <taxon>Agaricomycetidae</taxon>
        <taxon>Agaricales</taxon>
        <taxon>Marasmiineae</taxon>
        <taxon>Marasmiaceae</taxon>
        <taxon>Marasmius</taxon>
    </lineage>
</organism>